<dbReference type="GO" id="GO:0071973">
    <property type="term" value="P:bacterial-type flagellum-dependent cell motility"/>
    <property type="evidence" value="ECO:0007669"/>
    <property type="project" value="InterPro"/>
</dbReference>
<evidence type="ECO:0000256" key="8">
    <source>
        <dbReference type="ARBA" id="ARBA00022927"/>
    </source>
</evidence>
<keyword evidence="5" id="KW-0813">Transport</keyword>
<keyword evidence="8" id="KW-0653">Protein transport</keyword>
<evidence type="ECO:0000313" key="12">
    <source>
        <dbReference type="Proteomes" id="UP000706151"/>
    </source>
</evidence>
<reference evidence="11 12" key="1">
    <citation type="submission" date="2020-10" db="EMBL/GenBank/DDBJ databases">
        <title>Connecting structure to function with the recovery of over 1000 high-quality activated sludge metagenome-assembled genomes encoding full-length rRNA genes using long-read sequencing.</title>
        <authorList>
            <person name="Singleton C.M."/>
            <person name="Petriglieri F."/>
            <person name="Kristensen J.M."/>
            <person name="Kirkegaard R.H."/>
            <person name="Michaelsen T.Y."/>
            <person name="Andersen M.H."/>
            <person name="Karst S.M."/>
            <person name="Dueholm M.S."/>
            <person name="Nielsen P.H."/>
            <person name="Albertsen M."/>
        </authorList>
    </citation>
    <scope>NUCLEOTIDE SEQUENCE [LARGE SCALE GENOMIC DNA]</scope>
    <source>
        <strain evidence="11">Fred_18-Q3-R57-64_BAT3C.720</strain>
    </source>
</reference>
<evidence type="ECO:0000256" key="3">
    <source>
        <dbReference type="ARBA" id="ARBA00006602"/>
    </source>
</evidence>
<evidence type="ECO:0000256" key="4">
    <source>
        <dbReference type="ARBA" id="ARBA00016507"/>
    </source>
</evidence>
<dbReference type="InterPro" id="IPR051472">
    <property type="entry name" value="T3SS_Stator/FliH"/>
</dbReference>
<dbReference type="PRINTS" id="PR01003">
    <property type="entry name" value="FLGFLIH"/>
</dbReference>
<organism evidence="11 12">
    <name type="scientific">Candidatus Accumulibacter affinis</name>
    <dbReference type="NCBI Taxonomy" id="2954384"/>
    <lineage>
        <taxon>Bacteria</taxon>
        <taxon>Pseudomonadati</taxon>
        <taxon>Pseudomonadota</taxon>
        <taxon>Betaproteobacteria</taxon>
        <taxon>Candidatus Accumulibacter</taxon>
    </lineage>
</organism>
<evidence type="ECO:0000256" key="6">
    <source>
        <dbReference type="ARBA" id="ARBA00022490"/>
    </source>
</evidence>
<dbReference type="InterPro" id="IPR018035">
    <property type="entry name" value="Flagellar_FliH/T3SS_HrpE"/>
</dbReference>
<protein>
    <recommendedName>
        <fullName evidence="4">Flagellar assembly protein FliH</fullName>
    </recommendedName>
</protein>
<sequence length="237" mass="25794">MNSWTPKDKLTAYQRWQVGTFDEEQGLARRPATAAATVPLERAGEEEQTLPEPVAVLPSAEEVDAIRRQAQASGHAAGHAAGYAEGIAATQTEAMAIATLLDKLHQALTVIDQGVAEQLLALAIEIANQVVRQSLRVQPELLLSVVREALSTLHPHHGQPLLFVHPDDAVLVRKHLGEQLAHASWRVIDDSTLTVGGCRVELGTSEVDATLETRWRRVIEAIGVSQEWLRSLPATRS</sequence>
<dbReference type="InterPro" id="IPR000563">
    <property type="entry name" value="Flag_FliH"/>
</dbReference>
<comment type="caution">
    <text evidence="11">The sequence shown here is derived from an EMBL/GenBank/DDBJ whole genome shotgun (WGS) entry which is preliminary data.</text>
</comment>
<dbReference type="PANTHER" id="PTHR34982">
    <property type="entry name" value="YOP PROTEINS TRANSLOCATION PROTEIN L"/>
    <property type="match status" value="1"/>
</dbReference>
<dbReference type="GO" id="GO:0005829">
    <property type="term" value="C:cytosol"/>
    <property type="evidence" value="ECO:0007669"/>
    <property type="project" value="TreeGrafter"/>
</dbReference>
<dbReference type="GO" id="GO:0009288">
    <property type="term" value="C:bacterial-type flagellum"/>
    <property type="evidence" value="ECO:0007669"/>
    <property type="project" value="InterPro"/>
</dbReference>
<keyword evidence="9" id="KW-1006">Bacterial flagellum protein export</keyword>
<dbReference type="GO" id="GO:0015031">
    <property type="term" value="P:protein transport"/>
    <property type="evidence" value="ECO:0007669"/>
    <property type="project" value="UniProtKB-KW"/>
</dbReference>
<feature type="domain" description="Flagellar assembly protein FliH/Type III secretion system HrpE" evidence="10">
    <location>
        <begin position="93"/>
        <end position="218"/>
    </location>
</feature>
<evidence type="ECO:0000256" key="5">
    <source>
        <dbReference type="ARBA" id="ARBA00022448"/>
    </source>
</evidence>
<comment type="function">
    <text evidence="1">Needed for flagellar regrowth and assembly.</text>
</comment>
<keyword evidence="11" id="KW-0966">Cell projection</keyword>
<dbReference type="Proteomes" id="UP000706151">
    <property type="component" value="Unassembled WGS sequence"/>
</dbReference>
<gene>
    <name evidence="11" type="ORF">IPK02_01525</name>
</gene>
<comment type="subcellular location">
    <subcellularLocation>
        <location evidence="2">Cytoplasm</location>
    </subcellularLocation>
</comment>
<dbReference type="SUPFAM" id="SSF160527">
    <property type="entry name" value="V-type ATPase subunit E-like"/>
    <property type="match status" value="1"/>
</dbReference>
<evidence type="ECO:0000256" key="2">
    <source>
        <dbReference type="ARBA" id="ARBA00004496"/>
    </source>
</evidence>
<proteinExistence type="inferred from homology"/>
<evidence type="ECO:0000256" key="9">
    <source>
        <dbReference type="ARBA" id="ARBA00023225"/>
    </source>
</evidence>
<dbReference type="AlphaFoldDB" id="A0A935TEC6"/>
<keyword evidence="6" id="KW-0963">Cytoplasm</keyword>
<name>A0A935TEC6_9PROT</name>
<evidence type="ECO:0000256" key="1">
    <source>
        <dbReference type="ARBA" id="ARBA00003041"/>
    </source>
</evidence>
<dbReference type="GO" id="GO:0044781">
    <property type="term" value="P:bacterial-type flagellum organization"/>
    <property type="evidence" value="ECO:0007669"/>
    <property type="project" value="UniProtKB-KW"/>
</dbReference>
<keyword evidence="11" id="KW-0282">Flagellum</keyword>
<evidence type="ECO:0000313" key="11">
    <source>
        <dbReference type="EMBL" id="MBK7952730.1"/>
    </source>
</evidence>
<comment type="similarity">
    <text evidence="3">Belongs to the FliH family.</text>
</comment>
<dbReference type="Pfam" id="PF02108">
    <property type="entry name" value="FliH"/>
    <property type="match status" value="1"/>
</dbReference>
<keyword evidence="7" id="KW-1005">Bacterial flagellum biogenesis</keyword>
<dbReference type="GO" id="GO:0003774">
    <property type="term" value="F:cytoskeletal motor activity"/>
    <property type="evidence" value="ECO:0007669"/>
    <property type="project" value="InterPro"/>
</dbReference>
<accession>A0A935TEC6</accession>
<keyword evidence="11" id="KW-0969">Cilium</keyword>
<evidence type="ECO:0000256" key="7">
    <source>
        <dbReference type="ARBA" id="ARBA00022795"/>
    </source>
</evidence>
<dbReference type="PANTHER" id="PTHR34982:SF1">
    <property type="entry name" value="FLAGELLAR ASSEMBLY PROTEIN FLIH"/>
    <property type="match status" value="1"/>
</dbReference>
<dbReference type="EMBL" id="JADJOT010000002">
    <property type="protein sequence ID" value="MBK7952730.1"/>
    <property type="molecule type" value="Genomic_DNA"/>
</dbReference>
<evidence type="ECO:0000259" key="10">
    <source>
        <dbReference type="Pfam" id="PF02108"/>
    </source>
</evidence>